<name>A0A0A6UQ62_ACTUT</name>
<keyword evidence="8" id="KW-1185">Reference proteome</keyword>
<evidence type="ECO:0000256" key="1">
    <source>
        <dbReference type="ARBA" id="ARBA00000815"/>
    </source>
</evidence>
<dbReference type="eggNOG" id="COG0496">
    <property type="taxonomic scope" value="Bacteria"/>
</dbReference>
<comment type="catalytic activity">
    <reaction evidence="1">
        <text>a ribonucleoside 5'-phosphate + H2O = a ribonucleoside + phosphate</text>
        <dbReference type="Rhea" id="RHEA:12484"/>
        <dbReference type="ChEBI" id="CHEBI:15377"/>
        <dbReference type="ChEBI" id="CHEBI:18254"/>
        <dbReference type="ChEBI" id="CHEBI:43474"/>
        <dbReference type="ChEBI" id="CHEBI:58043"/>
        <dbReference type="EC" id="3.1.3.5"/>
    </reaction>
</comment>
<organism evidence="7 8">
    <name type="scientific">Actinoplanes utahensis</name>
    <dbReference type="NCBI Taxonomy" id="1869"/>
    <lineage>
        <taxon>Bacteria</taxon>
        <taxon>Bacillati</taxon>
        <taxon>Actinomycetota</taxon>
        <taxon>Actinomycetes</taxon>
        <taxon>Micromonosporales</taxon>
        <taxon>Micromonosporaceae</taxon>
        <taxon>Actinoplanes</taxon>
    </lineage>
</organism>
<dbReference type="EC" id="3.1.3.5" evidence="3"/>
<evidence type="ECO:0000259" key="6">
    <source>
        <dbReference type="Pfam" id="PF01975"/>
    </source>
</evidence>
<dbReference type="Pfam" id="PF01975">
    <property type="entry name" value="SurE"/>
    <property type="match status" value="1"/>
</dbReference>
<sequence>MTSATGNHPRMRILITNDDGIESPGIRWLARTVAHAGYDVVVAAPLSESSGASASMTAVVQDGKIVSEPRELAGCRGIPTFGVAASPAYIVLLALRDAFGPGPDVVLSGINRGANAGAAVVHSGTVGACLTAAHAGLHGLAVSLDVLTPAAASAASGGAAIAALDKIDDEQHHWISGAELAVRLLPSLMHTPPGTVLNLNVPDLHVDGIRGLRQASLARFGQVQMSIAEAGDGYVRTAVQAAEETLEPETDLAALAENFAVVTPIRAPHEDTAVRINVEAVRVQTPSF</sequence>
<dbReference type="GO" id="GO:0008253">
    <property type="term" value="F:5'-nucleotidase activity"/>
    <property type="evidence" value="ECO:0007669"/>
    <property type="project" value="UniProtKB-EC"/>
</dbReference>
<evidence type="ECO:0000256" key="5">
    <source>
        <dbReference type="ARBA" id="ARBA00022801"/>
    </source>
</evidence>
<dbReference type="PANTHER" id="PTHR30457">
    <property type="entry name" value="5'-NUCLEOTIDASE SURE"/>
    <property type="match status" value="1"/>
</dbReference>
<dbReference type="STRING" id="1869.MB27_15940"/>
<comment type="caution">
    <text evidence="7">The sequence shown here is derived from an EMBL/GenBank/DDBJ whole genome shotgun (WGS) entry which is preliminary data.</text>
</comment>
<comment type="similarity">
    <text evidence="2">Belongs to the SurE nucleotidase family.</text>
</comment>
<protein>
    <recommendedName>
        <fullName evidence="3">5'-nucleotidase</fullName>
        <ecNumber evidence="3">3.1.3.5</ecNumber>
    </recommendedName>
</protein>
<keyword evidence="4" id="KW-0479">Metal-binding</keyword>
<dbReference type="PANTHER" id="PTHR30457:SF0">
    <property type="entry name" value="PHOSPHATASE, PUTATIVE (AFU_ORTHOLOGUE AFUA_4G01070)-RELATED"/>
    <property type="match status" value="1"/>
</dbReference>
<dbReference type="InterPro" id="IPR036523">
    <property type="entry name" value="SurE-like_sf"/>
</dbReference>
<evidence type="ECO:0000313" key="7">
    <source>
        <dbReference type="EMBL" id="KHD76509.1"/>
    </source>
</evidence>
<reference evidence="7 8" key="1">
    <citation type="submission" date="2014-10" db="EMBL/GenBank/DDBJ databases">
        <title>Draft genome sequence of Actinoplanes utahensis NRRL 12052.</title>
        <authorList>
            <person name="Velasco-Bucheli B."/>
            <person name="del Cerro C."/>
            <person name="Hormigo D."/>
            <person name="Garcia J.L."/>
            <person name="Acebal C."/>
            <person name="Arroyo M."/>
            <person name="de la Mata I."/>
        </authorList>
    </citation>
    <scope>NUCLEOTIDE SEQUENCE [LARGE SCALE GENOMIC DNA]</scope>
    <source>
        <strain evidence="7 8">NRRL 12052</strain>
    </source>
</reference>
<evidence type="ECO:0000313" key="8">
    <source>
        <dbReference type="Proteomes" id="UP000054537"/>
    </source>
</evidence>
<evidence type="ECO:0000256" key="2">
    <source>
        <dbReference type="ARBA" id="ARBA00011062"/>
    </source>
</evidence>
<keyword evidence="5" id="KW-0378">Hydrolase</keyword>
<gene>
    <name evidence="7" type="ORF">MB27_15940</name>
</gene>
<accession>A0A0A6UQ62</accession>
<dbReference type="InterPro" id="IPR002828">
    <property type="entry name" value="SurE-like_Pase/nucleotidase"/>
</dbReference>
<dbReference type="EMBL" id="JRTT01000017">
    <property type="protein sequence ID" value="KHD76509.1"/>
    <property type="molecule type" value="Genomic_DNA"/>
</dbReference>
<evidence type="ECO:0000256" key="4">
    <source>
        <dbReference type="ARBA" id="ARBA00022723"/>
    </source>
</evidence>
<dbReference type="Gene3D" id="3.40.1210.10">
    <property type="entry name" value="Survival protein SurE-like phosphatase/nucleotidase"/>
    <property type="match status" value="1"/>
</dbReference>
<evidence type="ECO:0000256" key="3">
    <source>
        <dbReference type="ARBA" id="ARBA00012643"/>
    </source>
</evidence>
<feature type="domain" description="Survival protein SurE-like phosphatase/nucleotidase" evidence="6">
    <location>
        <begin position="13"/>
        <end position="218"/>
    </location>
</feature>
<dbReference type="InterPro" id="IPR030048">
    <property type="entry name" value="SurE"/>
</dbReference>
<dbReference type="GO" id="GO:0046872">
    <property type="term" value="F:metal ion binding"/>
    <property type="evidence" value="ECO:0007669"/>
    <property type="project" value="UniProtKB-KW"/>
</dbReference>
<dbReference type="SUPFAM" id="SSF64167">
    <property type="entry name" value="SurE-like"/>
    <property type="match status" value="1"/>
</dbReference>
<proteinExistence type="inferred from homology"/>
<dbReference type="Proteomes" id="UP000054537">
    <property type="component" value="Unassembled WGS sequence"/>
</dbReference>
<dbReference type="AlphaFoldDB" id="A0A0A6UQ62"/>